<organism evidence="21 22">
    <name type="scientific">Gimesia aquarii</name>
    <dbReference type="NCBI Taxonomy" id="2527964"/>
    <lineage>
        <taxon>Bacteria</taxon>
        <taxon>Pseudomonadati</taxon>
        <taxon>Planctomycetota</taxon>
        <taxon>Planctomycetia</taxon>
        <taxon>Planctomycetales</taxon>
        <taxon>Planctomycetaceae</taxon>
        <taxon>Gimesia</taxon>
    </lineage>
</organism>
<feature type="coiled-coil region" evidence="16">
    <location>
        <begin position="191"/>
        <end position="218"/>
    </location>
</feature>
<dbReference type="InterPro" id="IPR027417">
    <property type="entry name" value="P-loop_NTPase"/>
</dbReference>
<keyword evidence="7 21" id="KW-0808">Transferase</keyword>
<dbReference type="RefSeq" id="WP_144984269.1">
    <property type="nucleotide sequence ID" value="NZ_CP037920.1"/>
</dbReference>
<keyword evidence="14" id="KW-0829">Tyrosine-protein kinase</keyword>
<dbReference type="GO" id="GO:0005524">
    <property type="term" value="F:ATP binding"/>
    <property type="evidence" value="ECO:0007669"/>
    <property type="project" value="UniProtKB-KW"/>
</dbReference>
<feature type="region of interest" description="Disordered" evidence="17">
    <location>
        <begin position="773"/>
        <end position="792"/>
    </location>
</feature>
<comment type="subcellular location">
    <subcellularLocation>
        <location evidence="1">Cell inner membrane</location>
        <topology evidence="1">Multi-pass membrane protein</topology>
    </subcellularLocation>
</comment>
<feature type="compositionally biased region" description="Low complexity" evidence="17">
    <location>
        <begin position="299"/>
        <end position="313"/>
    </location>
</feature>
<gene>
    <name evidence="21" type="primary">ywqD</name>
    <name evidence="21" type="ORF">V144x_17890</name>
</gene>
<dbReference type="Pfam" id="PF13614">
    <property type="entry name" value="AAA_31"/>
    <property type="match status" value="1"/>
</dbReference>
<reference evidence="21 22" key="1">
    <citation type="submission" date="2019-03" db="EMBL/GenBank/DDBJ databases">
        <title>Deep-cultivation of Planctomycetes and their phenomic and genomic characterization uncovers novel biology.</title>
        <authorList>
            <person name="Wiegand S."/>
            <person name="Jogler M."/>
            <person name="Boedeker C."/>
            <person name="Pinto D."/>
            <person name="Vollmers J."/>
            <person name="Rivas-Marin E."/>
            <person name="Kohn T."/>
            <person name="Peeters S.H."/>
            <person name="Heuer A."/>
            <person name="Rast P."/>
            <person name="Oberbeckmann S."/>
            <person name="Bunk B."/>
            <person name="Jeske O."/>
            <person name="Meyerdierks A."/>
            <person name="Storesund J.E."/>
            <person name="Kallscheuer N."/>
            <person name="Luecker S."/>
            <person name="Lage O.M."/>
            <person name="Pohl T."/>
            <person name="Merkel B.J."/>
            <person name="Hornburger P."/>
            <person name="Mueller R.-W."/>
            <person name="Bruemmer F."/>
            <person name="Labrenz M."/>
            <person name="Spormann A.M."/>
            <person name="Op den Camp H."/>
            <person name="Overmann J."/>
            <person name="Amann R."/>
            <person name="Jetten M.S.M."/>
            <person name="Mascher T."/>
            <person name="Medema M.H."/>
            <person name="Devos D.P."/>
            <person name="Kaster A.-K."/>
            <person name="Ovreas L."/>
            <person name="Rohde M."/>
            <person name="Galperin M.Y."/>
            <person name="Jogler C."/>
        </authorList>
    </citation>
    <scope>NUCLEOTIDE SEQUENCE [LARGE SCALE GENOMIC DNA]</scope>
    <source>
        <strain evidence="21 22">V144</strain>
    </source>
</reference>
<evidence type="ECO:0000256" key="16">
    <source>
        <dbReference type="SAM" id="Coils"/>
    </source>
</evidence>
<evidence type="ECO:0000256" key="1">
    <source>
        <dbReference type="ARBA" id="ARBA00004429"/>
    </source>
</evidence>
<dbReference type="Pfam" id="PF02706">
    <property type="entry name" value="Wzz"/>
    <property type="match status" value="1"/>
</dbReference>
<feature type="compositionally biased region" description="Polar residues" evidence="17">
    <location>
        <begin position="773"/>
        <end position="786"/>
    </location>
</feature>
<evidence type="ECO:0000256" key="12">
    <source>
        <dbReference type="ARBA" id="ARBA00022989"/>
    </source>
</evidence>
<feature type="transmembrane region" description="Helical" evidence="18">
    <location>
        <begin position="43"/>
        <end position="61"/>
    </location>
</feature>
<evidence type="ECO:0000256" key="14">
    <source>
        <dbReference type="ARBA" id="ARBA00023137"/>
    </source>
</evidence>
<feature type="domain" description="Polysaccharide chain length determinant N-terminal" evidence="19">
    <location>
        <begin position="33"/>
        <end position="113"/>
    </location>
</feature>
<evidence type="ECO:0000313" key="22">
    <source>
        <dbReference type="Proteomes" id="UP000318704"/>
    </source>
</evidence>
<dbReference type="InterPro" id="IPR005702">
    <property type="entry name" value="Wzc-like_C"/>
</dbReference>
<keyword evidence="9" id="KW-0547">Nucleotide-binding</keyword>
<evidence type="ECO:0000256" key="5">
    <source>
        <dbReference type="ARBA" id="ARBA00022475"/>
    </source>
</evidence>
<comment type="catalytic activity">
    <reaction evidence="15">
        <text>L-tyrosyl-[protein] + ATP = O-phospho-L-tyrosyl-[protein] + ADP + H(+)</text>
        <dbReference type="Rhea" id="RHEA:10596"/>
        <dbReference type="Rhea" id="RHEA-COMP:10136"/>
        <dbReference type="Rhea" id="RHEA-COMP:20101"/>
        <dbReference type="ChEBI" id="CHEBI:15378"/>
        <dbReference type="ChEBI" id="CHEBI:30616"/>
        <dbReference type="ChEBI" id="CHEBI:46858"/>
        <dbReference type="ChEBI" id="CHEBI:61978"/>
        <dbReference type="ChEBI" id="CHEBI:456216"/>
        <dbReference type="EC" id="2.7.10.2"/>
    </reaction>
</comment>
<feature type="domain" description="AAA" evidence="20">
    <location>
        <begin position="580"/>
        <end position="721"/>
    </location>
</feature>
<keyword evidence="5" id="KW-1003">Cell membrane</keyword>
<dbReference type="CDD" id="cd05387">
    <property type="entry name" value="BY-kinase"/>
    <property type="match status" value="1"/>
</dbReference>
<name>A0A517VTK3_9PLAN</name>
<keyword evidence="6" id="KW-0997">Cell inner membrane</keyword>
<dbReference type="PANTHER" id="PTHR32309">
    <property type="entry name" value="TYROSINE-PROTEIN KINASE"/>
    <property type="match status" value="1"/>
</dbReference>
<keyword evidence="8 18" id="KW-0812">Transmembrane</keyword>
<dbReference type="EC" id="2.7.10.2" evidence="4"/>
<proteinExistence type="inferred from homology"/>
<evidence type="ECO:0000256" key="3">
    <source>
        <dbReference type="ARBA" id="ARBA00008883"/>
    </source>
</evidence>
<dbReference type="KEGG" id="gaw:V144x_17890"/>
<dbReference type="GO" id="GO:0004715">
    <property type="term" value="F:non-membrane spanning protein tyrosine kinase activity"/>
    <property type="evidence" value="ECO:0007669"/>
    <property type="project" value="UniProtKB-EC"/>
</dbReference>
<evidence type="ECO:0000256" key="10">
    <source>
        <dbReference type="ARBA" id="ARBA00022777"/>
    </source>
</evidence>
<evidence type="ECO:0000256" key="4">
    <source>
        <dbReference type="ARBA" id="ARBA00011903"/>
    </source>
</evidence>
<dbReference type="InterPro" id="IPR050445">
    <property type="entry name" value="Bact_polysacc_biosynth/exp"/>
</dbReference>
<evidence type="ECO:0000259" key="19">
    <source>
        <dbReference type="Pfam" id="PF02706"/>
    </source>
</evidence>
<feature type="region of interest" description="Disordered" evidence="17">
    <location>
        <begin position="1"/>
        <end position="27"/>
    </location>
</feature>
<keyword evidence="16" id="KW-0175">Coiled coil</keyword>
<sequence>MNTEFQPLENHSDFEFDGMEGHTQSNTSGPGVDIVRLLFRNKFLLISGLAVGLILGQAAYMKLGPIYSASTKVQVSQKNPVPIKEGEIQTFGELTAHIDVIKSPRIVGEAVKEAKLYNLPSLAGETDPTEEILGSLKVKRISGNDRAYLNILNILYENPRSQDAKIVTQAIVDAYQRYLHEVRQVNTNEIREQLDQANKQILNDLERKKKEYREFREDAPLYWENTPGSDAAVAGSTNVHQERVKAIDNERRLNLLKLTELKSKISSLKAAIASGESKETLELLAQQFLMGQTRGGQPGSTSSAGASISAPGTSNLDRARTALETHLMPLLIQKNRLERDFGENHPDLDAVNRSIKTIVNLYRKQGIEISADNLNSGDFKLSNVKEADFVNIYLKSMEQQLKELHNREQELTKLFDEETELAKKIGNYQVVDQAYNEEIAQLKSQRDNIFKQLLVEKVSQGNSGYTLTQLSPVKDVLVIKRQLKFLLAGGAVGLGLVLAISFFREKQDTTLKSVDEIRNQLHLPVLGEVPTFDESVSIDDSECEFDRALWYYYRPSSKEAESFRSLRTSLLLKTDQSGAKVLQMTSAQPGDGKTTSISNLALAIAQTGRKVLIVDADLRRPTIHSLFGIVNGIGLGDVLSEEIDAQTAIRETRIKDLSLMTAGTLPENPSEMLMSKRFTHLLKQVRNDFDYVLVDTPPLAVVSDPSIVASSVDGVLLVVRVDKNRRGVIRKVQQIIQTNGINVTGILANGIYNGKSGKYRYRGGEGYHDYYLTPQQNNSPEPTVSVHTEVPG</sequence>
<dbReference type="GO" id="GO:0005886">
    <property type="term" value="C:plasma membrane"/>
    <property type="evidence" value="ECO:0007669"/>
    <property type="project" value="UniProtKB-SubCell"/>
</dbReference>
<keyword evidence="13 18" id="KW-0472">Membrane</keyword>
<keyword evidence="12 18" id="KW-1133">Transmembrane helix</keyword>
<dbReference type="EMBL" id="CP037920">
    <property type="protein sequence ID" value="QDT96335.1"/>
    <property type="molecule type" value="Genomic_DNA"/>
</dbReference>
<dbReference type="PANTHER" id="PTHR32309:SF13">
    <property type="entry name" value="FERRIC ENTEROBACTIN TRANSPORT PROTEIN FEPE"/>
    <property type="match status" value="1"/>
</dbReference>
<evidence type="ECO:0000256" key="13">
    <source>
        <dbReference type="ARBA" id="ARBA00023136"/>
    </source>
</evidence>
<evidence type="ECO:0000256" key="18">
    <source>
        <dbReference type="SAM" id="Phobius"/>
    </source>
</evidence>
<evidence type="ECO:0000256" key="6">
    <source>
        <dbReference type="ARBA" id="ARBA00022519"/>
    </source>
</evidence>
<dbReference type="Gene3D" id="3.40.50.300">
    <property type="entry name" value="P-loop containing nucleotide triphosphate hydrolases"/>
    <property type="match status" value="1"/>
</dbReference>
<dbReference type="FunFam" id="3.40.50.300:FF:000527">
    <property type="entry name" value="Tyrosine-protein kinase etk"/>
    <property type="match status" value="1"/>
</dbReference>
<feature type="region of interest" description="Disordered" evidence="17">
    <location>
        <begin position="292"/>
        <end position="313"/>
    </location>
</feature>
<evidence type="ECO:0000256" key="9">
    <source>
        <dbReference type="ARBA" id="ARBA00022741"/>
    </source>
</evidence>
<dbReference type="InterPro" id="IPR025669">
    <property type="entry name" value="AAA_dom"/>
</dbReference>
<keyword evidence="11" id="KW-0067">ATP-binding</keyword>
<evidence type="ECO:0000256" key="11">
    <source>
        <dbReference type="ARBA" id="ARBA00022840"/>
    </source>
</evidence>
<comment type="similarity">
    <text evidence="2">Belongs to the CpsD/CapB family.</text>
</comment>
<protein>
    <recommendedName>
        <fullName evidence="4">non-specific protein-tyrosine kinase</fullName>
        <ecNumber evidence="4">2.7.10.2</ecNumber>
    </recommendedName>
</protein>
<evidence type="ECO:0000256" key="17">
    <source>
        <dbReference type="SAM" id="MobiDB-lite"/>
    </source>
</evidence>
<keyword evidence="10 21" id="KW-0418">Kinase</keyword>
<dbReference type="AlphaFoldDB" id="A0A517VTK3"/>
<evidence type="ECO:0000256" key="15">
    <source>
        <dbReference type="ARBA" id="ARBA00051245"/>
    </source>
</evidence>
<dbReference type="Proteomes" id="UP000318704">
    <property type="component" value="Chromosome"/>
</dbReference>
<evidence type="ECO:0000259" key="20">
    <source>
        <dbReference type="Pfam" id="PF13614"/>
    </source>
</evidence>
<evidence type="ECO:0000256" key="8">
    <source>
        <dbReference type="ARBA" id="ARBA00022692"/>
    </source>
</evidence>
<dbReference type="NCBIfam" id="TIGR01007">
    <property type="entry name" value="eps_fam"/>
    <property type="match status" value="1"/>
</dbReference>
<dbReference type="GO" id="GO:0042802">
    <property type="term" value="F:identical protein binding"/>
    <property type="evidence" value="ECO:0007669"/>
    <property type="project" value="UniProtKB-ARBA"/>
</dbReference>
<dbReference type="InterPro" id="IPR003856">
    <property type="entry name" value="LPS_length_determ_N"/>
</dbReference>
<comment type="similarity">
    <text evidence="3">Belongs to the etk/wzc family.</text>
</comment>
<evidence type="ECO:0000256" key="2">
    <source>
        <dbReference type="ARBA" id="ARBA00007316"/>
    </source>
</evidence>
<accession>A0A517VTK3</accession>
<evidence type="ECO:0000256" key="7">
    <source>
        <dbReference type="ARBA" id="ARBA00022679"/>
    </source>
</evidence>
<evidence type="ECO:0000313" key="21">
    <source>
        <dbReference type="EMBL" id="QDT96335.1"/>
    </source>
</evidence>
<dbReference type="SUPFAM" id="SSF52540">
    <property type="entry name" value="P-loop containing nucleoside triphosphate hydrolases"/>
    <property type="match status" value="1"/>
</dbReference>